<sequence>VSDADSTALKARIDTIEGGYELFLSYAAKGYRGGDPQTGGDLRRSIEEMDKALDGLGAFLSSLARERALEPIAPYDAFFDVIDGDAGRARKALQLVLAQPGISSQVIDNLNGSIHLRAVLTDLFLIDEILRPRASESVPAAALAHEEPPPPDTTSTS</sequence>
<feature type="non-terminal residue" evidence="2">
    <location>
        <position position="1"/>
    </location>
</feature>
<evidence type="ECO:0000256" key="1">
    <source>
        <dbReference type="SAM" id="MobiDB-lite"/>
    </source>
</evidence>
<dbReference type="AlphaFoldDB" id="A0A381T009"/>
<protein>
    <submittedName>
        <fullName evidence="2">Uncharacterized protein</fullName>
    </submittedName>
</protein>
<gene>
    <name evidence="2" type="ORF">METZ01_LOCUS62370</name>
</gene>
<name>A0A381T009_9ZZZZ</name>
<dbReference type="EMBL" id="UINC01003820">
    <property type="protein sequence ID" value="SVA09516.1"/>
    <property type="molecule type" value="Genomic_DNA"/>
</dbReference>
<feature type="region of interest" description="Disordered" evidence="1">
    <location>
        <begin position="137"/>
        <end position="157"/>
    </location>
</feature>
<proteinExistence type="predicted"/>
<organism evidence="2">
    <name type="scientific">marine metagenome</name>
    <dbReference type="NCBI Taxonomy" id="408172"/>
    <lineage>
        <taxon>unclassified sequences</taxon>
        <taxon>metagenomes</taxon>
        <taxon>ecological metagenomes</taxon>
    </lineage>
</organism>
<accession>A0A381T009</accession>
<evidence type="ECO:0000313" key="2">
    <source>
        <dbReference type="EMBL" id="SVA09516.1"/>
    </source>
</evidence>
<reference evidence="2" key="1">
    <citation type="submission" date="2018-05" db="EMBL/GenBank/DDBJ databases">
        <authorList>
            <person name="Lanie J.A."/>
            <person name="Ng W.-L."/>
            <person name="Kazmierczak K.M."/>
            <person name="Andrzejewski T.M."/>
            <person name="Davidsen T.M."/>
            <person name="Wayne K.J."/>
            <person name="Tettelin H."/>
            <person name="Glass J.I."/>
            <person name="Rusch D."/>
            <person name="Podicherti R."/>
            <person name="Tsui H.-C.T."/>
            <person name="Winkler M.E."/>
        </authorList>
    </citation>
    <scope>NUCLEOTIDE SEQUENCE</scope>
</reference>